<dbReference type="Gene3D" id="3.30.450.40">
    <property type="match status" value="1"/>
</dbReference>
<feature type="domain" description="GGDEF" evidence="4">
    <location>
        <begin position="1540"/>
        <end position="1677"/>
    </location>
</feature>
<name>A0A1W1H6M1_9BACT</name>
<feature type="coiled-coil region" evidence="2">
    <location>
        <begin position="1478"/>
        <end position="1512"/>
    </location>
</feature>
<proteinExistence type="predicted"/>
<dbReference type="GO" id="GO:0004674">
    <property type="term" value="F:protein serine/threonine kinase activity"/>
    <property type="evidence" value="ECO:0007669"/>
    <property type="project" value="UniProtKB-KW"/>
</dbReference>
<evidence type="ECO:0000259" key="4">
    <source>
        <dbReference type="PROSITE" id="PS50887"/>
    </source>
</evidence>
<dbReference type="SUPFAM" id="SSF55073">
    <property type="entry name" value="Nucleotide cyclase"/>
    <property type="match status" value="1"/>
</dbReference>
<dbReference type="Gene3D" id="1.10.510.10">
    <property type="entry name" value="Transferase(Phosphotransferase) domain 1"/>
    <property type="match status" value="1"/>
</dbReference>
<dbReference type="Gene3D" id="3.30.200.20">
    <property type="entry name" value="Phosphorylase Kinase, domain 1"/>
    <property type="match status" value="1"/>
</dbReference>
<evidence type="ECO:0000256" key="2">
    <source>
        <dbReference type="SAM" id="Coils"/>
    </source>
</evidence>
<dbReference type="SMART" id="SM00065">
    <property type="entry name" value="GAF"/>
    <property type="match status" value="1"/>
</dbReference>
<dbReference type="InterPro" id="IPR053159">
    <property type="entry name" value="Hybrid_Histidine_Kinase"/>
</dbReference>
<evidence type="ECO:0000259" key="3">
    <source>
        <dbReference type="PROSITE" id="PS50011"/>
    </source>
</evidence>
<dbReference type="SUPFAM" id="SSF56112">
    <property type="entry name" value="Protein kinase-like (PK-like)"/>
    <property type="match status" value="1"/>
</dbReference>
<dbReference type="SMART" id="SM00267">
    <property type="entry name" value="GGDEF"/>
    <property type="match status" value="1"/>
</dbReference>
<keyword evidence="5" id="KW-0418">Kinase</keyword>
<dbReference type="InterPro" id="IPR041664">
    <property type="entry name" value="AAA_16"/>
</dbReference>
<gene>
    <name evidence="5" type="ORF">MTBBW1_1260029</name>
</gene>
<dbReference type="Pfam" id="PF25503">
    <property type="entry name" value="TPR_CHK1"/>
    <property type="match status" value="1"/>
</dbReference>
<protein>
    <submittedName>
        <fullName evidence="5">Serine/threonine protein kinase</fullName>
    </submittedName>
</protein>
<dbReference type="PROSITE" id="PS00109">
    <property type="entry name" value="PROTEIN_KINASE_TYR"/>
    <property type="match status" value="1"/>
</dbReference>
<comment type="subcellular location">
    <subcellularLocation>
        <location evidence="1">Membrane</location>
        <topology evidence="1">Single-pass membrane protein</topology>
    </subcellularLocation>
</comment>
<dbReference type="Pfam" id="PF01590">
    <property type="entry name" value="GAF"/>
    <property type="match status" value="1"/>
</dbReference>
<dbReference type="OrthoDB" id="5521237at2"/>
<dbReference type="GO" id="GO:0016020">
    <property type="term" value="C:membrane"/>
    <property type="evidence" value="ECO:0007669"/>
    <property type="project" value="UniProtKB-SubCell"/>
</dbReference>
<dbReference type="Proteomes" id="UP000191931">
    <property type="component" value="Unassembled WGS sequence"/>
</dbReference>
<dbReference type="PANTHER" id="PTHR43642:SF1">
    <property type="entry name" value="HYBRID SIGNAL TRANSDUCTION HISTIDINE KINASE G"/>
    <property type="match status" value="1"/>
</dbReference>
<dbReference type="Pfam" id="PF00069">
    <property type="entry name" value="Pkinase"/>
    <property type="match status" value="1"/>
</dbReference>
<dbReference type="EMBL" id="FWEV01000031">
    <property type="protein sequence ID" value="SLM28107.1"/>
    <property type="molecule type" value="Genomic_DNA"/>
</dbReference>
<dbReference type="InterPro" id="IPR043128">
    <property type="entry name" value="Rev_trsase/Diguanyl_cyclase"/>
</dbReference>
<keyword evidence="2" id="KW-0175">Coiled coil</keyword>
<feature type="domain" description="Protein kinase" evidence="3">
    <location>
        <begin position="7"/>
        <end position="273"/>
    </location>
</feature>
<dbReference type="InterPro" id="IPR000719">
    <property type="entry name" value="Prot_kinase_dom"/>
</dbReference>
<dbReference type="SUPFAM" id="SSF55781">
    <property type="entry name" value="GAF domain-like"/>
    <property type="match status" value="1"/>
</dbReference>
<evidence type="ECO:0000256" key="1">
    <source>
        <dbReference type="ARBA" id="ARBA00004167"/>
    </source>
</evidence>
<keyword evidence="5" id="KW-0723">Serine/threonine-protein kinase</keyword>
<dbReference type="CDD" id="cd14014">
    <property type="entry name" value="STKc_PknB_like"/>
    <property type="match status" value="1"/>
</dbReference>
<dbReference type="GO" id="GO:0005524">
    <property type="term" value="F:ATP binding"/>
    <property type="evidence" value="ECO:0007669"/>
    <property type="project" value="InterPro"/>
</dbReference>
<dbReference type="Gene3D" id="3.30.70.270">
    <property type="match status" value="1"/>
</dbReference>
<dbReference type="Pfam" id="PF00990">
    <property type="entry name" value="GGDEF"/>
    <property type="match status" value="1"/>
</dbReference>
<dbReference type="STRING" id="1246637.MTBBW1_1260029"/>
<dbReference type="PROSITE" id="PS50887">
    <property type="entry name" value="GGDEF"/>
    <property type="match status" value="1"/>
</dbReference>
<dbReference type="InterPro" id="IPR000160">
    <property type="entry name" value="GGDEF_dom"/>
</dbReference>
<dbReference type="RefSeq" id="WP_080804471.1">
    <property type="nucleotide sequence ID" value="NZ_LT828547.1"/>
</dbReference>
<dbReference type="PROSITE" id="PS50011">
    <property type="entry name" value="PROTEIN_KINASE_DOM"/>
    <property type="match status" value="1"/>
</dbReference>
<dbReference type="InterPro" id="IPR011009">
    <property type="entry name" value="Kinase-like_dom_sf"/>
</dbReference>
<keyword evidence="5" id="KW-0808">Transferase</keyword>
<dbReference type="InterPro" id="IPR029016">
    <property type="entry name" value="GAF-like_dom_sf"/>
</dbReference>
<dbReference type="CDD" id="cd01949">
    <property type="entry name" value="GGDEF"/>
    <property type="match status" value="1"/>
</dbReference>
<dbReference type="NCBIfam" id="TIGR00254">
    <property type="entry name" value="GGDEF"/>
    <property type="match status" value="1"/>
</dbReference>
<organism evidence="5 6">
    <name type="scientific">Desulfamplus magnetovallimortis</name>
    <dbReference type="NCBI Taxonomy" id="1246637"/>
    <lineage>
        <taxon>Bacteria</taxon>
        <taxon>Pseudomonadati</taxon>
        <taxon>Thermodesulfobacteriota</taxon>
        <taxon>Desulfobacteria</taxon>
        <taxon>Desulfobacterales</taxon>
        <taxon>Desulfobacteraceae</taxon>
        <taxon>Desulfamplus</taxon>
    </lineage>
</organism>
<evidence type="ECO:0000313" key="5">
    <source>
        <dbReference type="EMBL" id="SLM28107.1"/>
    </source>
</evidence>
<dbReference type="InterPro" id="IPR003018">
    <property type="entry name" value="GAF"/>
</dbReference>
<keyword evidence="6" id="KW-1185">Reference proteome</keyword>
<dbReference type="FunFam" id="3.30.70.270:FF:000001">
    <property type="entry name" value="Diguanylate cyclase domain protein"/>
    <property type="match status" value="1"/>
</dbReference>
<dbReference type="Pfam" id="PF13191">
    <property type="entry name" value="AAA_16"/>
    <property type="match status" value="1"/>
</dbReference>
<reference evidence="5 6" key="1">
    <citation type="submission" date="2017-03" db="EMBL/GenBank/DDBJ databases">
        <authorList>
            <person name="Afonso C.L."/>
            <person name="Miller P.J."/>
            <person name="Scott M.A."/>
            <person name="Spackman E."/>
            <person name="Goraichik I."/>
            <person name="Dimitrov K.M."/>
            <person name="Suarez D.L."/>
            <person name="Swayne D.E."/>
        </authorList>
    </citation>
    <scope>NUCLEOTIDE SEQUENCE [LARGE SCALE GENOMIC DNA]</scope>
    <source>
        <strain evidence="5">PRJEB14757</strain>
    </source>
</reference>
<evidence type="ECO:0000313" key="6">
    <source>
        <dbReference type="Proteomes" id="UP000191931"/>
    </source>
</evidence>
<sequence>MNENNDYIQEKKIYESATSIVFRGKRVKDGKHVVLKKLRKERPDIKDLTRYRNEYRHLSSLDIESVIGAYELKAQGSNLILITEDFDGDSLRILAGQHQFQLLELLNIFISVADTLCRIHEKRIIHKDITPSNIVYNPKTGVCKLIDFSIASLLSPTNLGLSQSSTLEGTLAYISPEQSGRMNRQIDYRTDLYSLGVTMYELLSGRLPFKATNPLEMLYAHMTTPPAMISEIKPDIPPVLSEIVSKLMKKTAEQRYQNAIGLKSDLETCRELLIKKGTITSFKIGRNDIFNIFFLPQKLYGREKERTLLYDTFNKFISKRNNHSNILLVSGYSGTGKTSLVKEIQKPVTQNRGYFVEGKFNQNQRTIPYYAFKQALSRLVNLWLSESRDRLDSISLSLKESLGKTGQLMIEMLPSLELIIGPQPDVPELSGLEAQNRFNYTCRNFFRSAATEDSPLVIFIDDLQWADPGSLNLLSTLLTDAMQSSLFLIGSYRDNEISSSHPLILLLESLNKKAIYTDSIKVGNLEWADVVAMCRDSLHTTSQDVEALAGLIFTKTLGNPFFVTQFLKTLYSEELIFFDSGTARWKWDIEKIHRRKLPEDVVQLMEAKIKTLSPETRSILQFAACTGNAFNVETLSVISQVEEKKIVEDLSEAIAEGLIIPHDMASFRFSHDRIQQACYTLIQNPEEIHYRIGRRLLKNYESRSGAEKIFDVVNNLNSAIALITDQNERITLATLNRDAGELAKKATAYASAIRYLQTAVTLLPEESWQDYYKVTFSIHCELALCLHYAGETGNIENVFQTLLKNATSRKDSVSVHMIRMLHSHLEGDYAGAVDIQKEALSLLDVDIREADISSLLQTELETVSKLLGSRSIESLKHAPKMTSAHHASIMDILMELWTSAYLDSRLELVAWSSCKMTAISLQYGNNHLTSYAYMNYAFVCIALLGQYETGHRFGKTAIKLAEQFDDLLMRGKVYLLFSVFINHWRAPLASSHDYSLNSFPLLVENGDWTYAGYCAEFMISDPTIWGQNCQQLLIEAKRYLPFLQNNAPVVLDEFVRPACLNPLLQLSGLTKSDKTFDDDNFTEETFLKKYKKNPLALSYYYVAKLRSLYWFGYIDDALEMIDKVDFVSSIAQGQAKVPEMIFYASLTLLACREKFDKERLNQVLDAVAEYQNKMKVWADNSPVNFKHKYLLVEAERARAESRNWDALRYYDLAIAEAQHAGYINNEALAHERCAEFLFEQKMNLSASYHINDARFAYEKWGAFAKVKHIENRYADLMLDLPSGSASDRYNFPLTEATFLNTLNRNSDVVSFDMISIVQASQTLASEINLNRLLGKMMRVVMENAGASRSLFLSEIDDRWVIKAEARLDWAEVSIPQATADATQNDSFPLSLINYCARKRESILLGAASKSGDFTADSYFRQKIINSALTLPLMNSGRLKGILYLENNLLEDAFTRKHLQVLELLSTQIAISIENAGFYNELETMVSQRTSELVNLNEKLQKANKSLKKISSIDGLTQVFNRRYLDDTLEKEWKRHMRMQTPISLIMCDIDYFKQYNDYYGHLAGDECLRRIANSIVSSANRPGDVVARYGGEEFVLVLPETGAEGVRHIIKKIQKNIRELKILHKKSDVSSHVTLSFGAIHTIPQPGQQVQDGLNSADISLYNAKMQGRNRAITASDLKN</sequence>
<accession>A0A1W1H6M1</accession>
<dbReference type="InterPro" id="IPR027417">
    <property type="entry name" value="P-loop_NTPase"/>
</dbReference>
<dbReference type="InterPro" id="IPR029787">
    <property type="entry name" value="Nucleotide_cyclase"/>
</dbReference>
<dbReference type="InterPro" id="IPR008266">
    <property type="entry name" value="Tyr_kinase_AS"/>
</dbReference>
<dbReference type="SUPFAM" id="SSF52540">
    <property type="entry name" value="P-loop containing nucleoside triphosphate hydrolases"/>
    <property type="match status" value="1"/>
</dbReference>
<dbReference type="PANTHER" id="PTHR43642">
    <property type="entry name" value="HYBRID SIGNAL TRANSDUCTION HISTIDINE KINASE G"/>
    <property type="match status" value="1"/>
</dbReference>
<dbReference type="Gene3D" id="3.40.50.300">
    <property type="entry name" value="P-loop containing nucleotide triphosphate hydrolases"/>
    <property type="match status" value="1"/>
</dbReference>